<dbReference type="Gene3D" id="3.80.10.10">
    <property type="entry name" value="Ribonuclease Inhibitor"/>
    <property type="match status" value="1"/>
</dbReference>
<reference evidence="2" key="1">
    <citation type="submission" date="2023-03" db="EMBL/GenBank/DDBJ databases">
        <title>Massive genome expansion in bonnet fungi (Mycena s.s.) driven by repeated elements and novel gene families across ecological guilds.</title>
        <authorList>
            <consortium name="Lawrence Berkeley National Laboratory"/>
            <person name="Harder C.B."/>
            <person name="Miyauchi S."/>
            <person name="Viragh M."/>
            <person name="Kuo A."/>
            <person name="Thoen E."/>
            <person name="Andreopoulos B."/>
            <person name="Lu D."/>
            <person name="Skrede I."/>
            <person name="Drula E."/>
            <person name="Henrissat B."/>
            <person name="Morin E."/>
            <person name="Kohler A."/>
            <person name="Barry K."/>
            <person name="LaButti K."/>
            <person name="Morin E."/>
            <person name="Salamov A."/>
            <person name="Lipzen A."/>
            <person name="Mereny Z."/>
            <person name="Hegedus B."/>
            <person name="Baldrian P."/>
            <person name="Stursova M."/>
            <person name="Weitz H."/>
            <person name="Taylor A."/>
            <person name="Grigoriev I.V."/>
            <person name="Nagy L.G."/>
            <person name="Martin F."/>
            <person name="Kauserud H."/>
        </authorList>
    </citation>
    <scope>NUCLEOTIDE SEQUENCE</scope>
    <source>
        <strain evidence="2">CBHHK002</strain>
    </source>
</reference>
<comment type="caution">
    <text evidence="2">The sequence shown here is derived from an EMBL/GenBank/DDBJ whole genome shotgun (WGS) entry which is preliminary data.</text>
</comment>
<gene>
    <name evidence="2" type="ORF">DFH08DRAFT_951510</name>
</gene>
<dbReference type="SUPFAM" id="SSF81383">
    <property type="entry name" value="F-box domain"/>
    <property type="match status" value="1"/>
</dbReference>
<keyword evidence="3" id="KW-1185">Reference proteome</keyword>
<sequence length="386" mass="42746">MLSDLPQELLELIFTALDQESLRACTLVSSSLVAPSQRSIFRSLAIRIPDGDLPKAQALLSSAPHVTGYVRELKIELEGREALSSRNGVLASILPSFPHIECLGIKGRLGLSVEWNDMTLPLQSAIEDSMTSTNLRSLDLEEVLDIPSSFIVLALSSLRRLGLHSITVKPSESHVPYPPALRTEEITLRTHYINVKSIVDLILPDIPRPGYLDKIRCLVLGMHHEIHPESLRLIAATASTLRHLELQCGEFQILLDLPRLPVLRVLELKIFLGYSPGLPPHLYPVVTAFPTTIPTLEVLRLTFYGAVPDEEVWGPDRAGPLSLFDDACAYRAKLPFLRRVHCRGWPGRPVDHEDYAAFHAFILERFPGLWGTGVLEISAGGDEGPP</sequence>
<protein>
    <recommendedName>
        <fullName evidence="1">F-box domain-containing protein</fullName>
    </recommendedName>
</protein>
<dbReference type="Proteomes" id="UP001218218">
    <property type="component" value="Unassembled WGS sequence"/>
</dbReference>
<dbReference type="InterPro" id="IPR036047">
    <property type="entry name" value="F-box-like_dom_sf"/>
</dbReference>
<name>A0AAD7AJN4_9AGAR</name>
<proteinExistence type="predicted"/>
<dbReference type="InterPro" id="IPR032675">
    <property type="entry name" value="LRR_dom_sf"/>
</dbReference>
<organism evidence="2 3">
    <name type="scientific">Mycena albidolilacea</name>
    <dbReference type="NCBI Taxonomy" id="1033008"/>
    <lineage>
        <taxon>Eukaryota</taxon>
        <taxon>Fungi</taxon>
        <taxon>Dikarya</taxon>
        <taxon>Basidiomycota</taxon>
        <taxon>Agaricomycotina</taxon>
        <taxon>Agaricomycetes</taxon>
        <taxon>Agaricomycetidae</taxon>
        <taxon>Agaricales</taxon>
        <taxon>Marasmiineae</taxon>
        <taxon>Mycenaceae</taxon>
        <taxon>Mycena</taxon>
    </lineage>
</organism>
<feature type="domain" description="F-box" evidence="1">
    <location>
        <begin position="1"/>
        <end position="44"/>
    </location>
</feature>
<evidence type="ECO:0000313" key="2">
    <source>
        <dbReference type="EMBL" id="KAJ7360872.1"/>
    </source>
</evidence>
<evidence type="ECO:0000313" key="3">
    <source>
        <dbReference type="Proteomes" id="UP001218218"/>
    </source>
</evidence>
<accession>A0AAD7AJN4</accession>
<evidence type="ECO:0000259" key="1">
    <source>
        <dbReference type="PROSITE" id="PS50181"/>
    </source>
</evidence>
<dbReference type="EMBL" id="JARIHO010000005">
    <property type="protein sequence ID" value="KAJ7360872.1"/>
    <property type="molecule type" value="Genomic_DNA"/>
</dbReference>
<dbReference type="AlphaFoldDB" id="A0AAD7AJN4"/>
<dbReference type="PROSITE" id="PS50181">
    <property type="entry name" value="FBOX"/>
    <property type="match status" value="1"/>
</dbReference>
<dbReference type="InterPro" id="IPR001810">
    <property type="entry name" value="F-box_dom"/>
</dbReference>